<dbReference type="EMBL" id="RJAI01000002">
    <property type="protein sequence ID" value="RNF94021.1"/>
    <property type="molecule type" value="Genomic_DNA"/>
</dbReference>
<dbReference type="OrthoDB" id="9798454at2"/>
<organism evidence="3 4">
    <name type="scientific">Pseudomonas putida</name>
    <name type="common">Arthrobacter siderocapsulatus</name>
    <dbReference type="NCBI Taxonomy" id="303"/>
    <lineage>
        <taxon>Bacteria</taxon>
        <taxon>Pseudomonadati</taxon>
        <taxon>Pseudomonadota</taxon>
        <taxon>Gammaproteobacteria</taxon>
        <taxon>Pseudomonadales</taxon>
        <taxon>Pseudomonadaceae</taxon>
        <taxon>Pseudomonas</taxon>
    </lineage>
</organism>
<dbReference type="SUPFAM" id="SSF52218">
    <property type="entry name" value="Flavoproteins"/>
    <property type="match status" value="1"/>
</dbReference>
<dbReference type="Pfam" id="PF02525">
    <property type="entry name" value="Flavodoxin_2"/>
    <property type="match status" value="1"/>
</dbReference>
<reference evidence="3 4" key="1">
    <citation type="submission" date="2018-10" db="EMBL/GenBank/DDBJ databases">
        <title>An outbreak of IMP-63 producing strain in France.</title>
        <authorList>
            <person name="Bour M."/>
            <person name="Liapis E."/>
            <person name="Plesiat P."/>
        </authorList>
    </citation>
    <scope>NUCLEOTIDE SEQUENCE [LARGE SCALE GENOMIC DNA]</scope>
    <source>
        <strain evidence="3 4">12917</strain>
    </source>
</reference>
<proteinExistence type="predicted"/>
<dbReference type="AlphaFoldDB" id="A0A3M8TKI3"/>
<evidence type="ECO:0000259" key="2">
    <source>
        <dbReference type="Pfam" id="PF02525"/>
    </source>
</evidence>
<dbReference type="Gene3D" id="3.40.50.360">
    <property type="match status" value="1"/>
</dbReference>
<dbReference type="InterPro" id="IPR046980">
    <property type="entry name" value="KefG/KefF"/>
</dbReference>
<sequence length="182" mass="21038">MNKTLIVVAHPNLDQGIANSAWTTELETYQNEFTTHHLYKEYPDGIIDVRREQELIESHSELVLQFPLYWFNCPPLLKKWLDDVFTYGWAYGKKGESMKGRTTAIAVSAGISESDFQKNGRYKYSLSEILTPFKVSFDYVGARYKGVFALYGITEDTNPEITKASSRDYIQFLRKLKDPENK</sequence>
<evidence type="ECO:0000256" key="1">
    <source>
        <dbReference type="ARBA" id="ARBA00023002"/>
    </source>
</evidence>
<evidence type="ECO:0000313" key="4">
    <source>
        <dbReference type="Proteomes" id="UP000278162"/>
    </source>
</evidence>
<feature type="domain" description="Flavodoxin-like fold" evidence="2">
    <location>
        <begin position="3"/>
        <end position="171"/>
    </location>
</feature>
<name>A0A3M8TKI3_PSEPU</name>
<dbReference type="Proteomes" id="UP000278162">
    <property type="component" value="Unassembled WGS sequence"/>
</dbReference>
<dbReference type="InterPro" id="IPR029039">
    <property type="entry name" value="Flavoprotein-like_sf"/>
</dbReference>
<dbReference type="PANTHER" id="PTHR47307">
    <property type="entry name" value="GLUTATHIONE-REGULATED POTASSIUM-EFFLUX SYSTEM ANCILLARY PROTEIN KEFG"/>
    <property type="match status" value="1"/>
</dbReference>
<evidence type="ECO:0000313" key="3">
    <source>
        <dbReference type="EMBL" id="RNF94021.1"/>
    </source>
</evidence>
<dbReference type="InterPro" id="IPR003680">
    <property type="entry name" value="Flavodoxin_fold"/>
</dbReference>
<gene>
    <name evidence="3" type="ORF">EFK07_01450</name>
</gene>
<dbReference type="PANTHER" id="PTHR47307:SF1">
    <property type="entry name" value="GLUTATHIONE-REGULATED POTASSIUM-EFFLUX SYSTEM ANCILLARY PROTEIN KEFG"/>
    <property type="match status" value="1"/>
</dbReference>
<dbReference type="GO" id="GO:0009055">
    <property type="term" value="F:electron transfer activity"/>
    <property type="evidence" value="ECO:0007669"/>
    <property type="project" value="TreeGrafter"/>
</dbReference>
<comment type="caution">
    <text evidence="3">The sequence shown here is derived from an EMBL/GenBank/DDBJ whole genome shotgun (WGS) entry which is preliminary data.</text>
</comment>
<keyword evidence="1" id="KW-0560">Oxidoreductase</keyword>
<dbReference type="GO" id="GO:0010181">
    <property type="term" value="F:FMN binding"/>
    <property type="evidence" value="ECO:0007669"/>
    <property type="project" value="TreeGrafter"/>
</dbReference>
<accession>A0A3M8TKI3</accession>
<protein>
    <submittedName>
        <fullName evidence="3">Flavodoxin family protein</fullName>
    </submittedName>
</protein>
<dbReference type="GO" id="GO:0003955">
    <property type="term" value="F:NAD(P)H dehydrogenase (quinone) activity"/>
    <property type="evidence" value="ECO:0007669"/>
    <property type="project" value="TreeGrafter"/>
</dbReference>